<sequence length="62" mass="6911">MVQTRPADGNCGLIVTTRDKARELSTDKNVKFRSYPMVMLVLKRPHMAAAIVPALQMAIEIL</sequence>
<evidence type="ECO:0000313" key="1">
    <source>
        <dbReference type="EMBL" id="AHF08528.1"/>
    </source>
</evidence>
<reference evidence="1 2" key="1">
    <citation type="submission" date="2013-12" db="EMBL/GenBank/DDBJ databases">
        <authorList>
            <consortium name="DOE Joint Genome Institute"/>
            <person name="Smidt H."/>
            <person name="Huntemann M."/>
            <person name="Han J."/>
            <person name="Chen A."/>
            <person name="Kyrpides N."/>
            <person name="Mavromatis K."/>
            <person name="Markowitz V."/>
            <person name="Palaniappan K."/>
            <person name="Ivanova N."/>
            <person name="Schaumberg A."/>
            <person name="Pati A."/>
            <person name="Liolios K."/>
            <person name="Nordberg H.P."/>
            <person name="Cantor M.N."/>
            <person name="Hua S.X."/>
            <person name="Woyke T."/>
        </authorList>
    </citation>
    <scope>NUCLEOTIDE SEQUENCE [LARGE SCALE GENOMIC DNA]</scope>
    <source>
        <strain evidence="2">DSM 15288</strain>
    </source>
</reference>
<dbReference type="HOGENOM" id="CLU_2896754_0_0_9"/>
<dbReference type="STRING" id="871968.DESME_06965"/>
<evidence type="ECO:0000313" key="2">
    <source>
        <dbReference type="Proteomes" id="UP000010847"/>
    </source>
</evidence>
<dbReference type="Proteomes" id="UP000010847">
    <property type="component" value="Chromosome"/>
</dbReference>
<dbReference type="eggNOG" id="COG0183">
    <property type="taxonomic scope" value="Bacteria"/>
</dbReference>
<organism evidence="1 2">
    <name type="scientific">Desulfitobacterium metallireducens DSM 15288</name>
    <dbReference type="NCBI Taxonomy" id="871968"/>
    <lineage>
        <taxon>Bacteria</taxon>
        <taxon>Bacillati</taxon>
        <taxon>Bacillota</taxon>
        <taxon>Clostridia</taxon>
        <taxon>Eubacteriales</taxon>
        <taxon>Desulfitobacteriaceae</taxon>
        <taxon>Desulfitobacterium</taxon>
    </lineage>
</organism>
<dbReference type="AlphaFoldDB" id="W0EG77"/>
<protein>
    <submittedName>
        <fullName evidence="1">Uncharacterized protein</fullName>
    </submittedName>
</protein>
<name>W0EG77_9FIRM</name>
<dbReference type="KEGG" id="dmt:DESME_06965"/>
<accession>W0EG77</accession>
<keyword evidence="2" id="KW-1185">Reference proteome</keyword>
<proteinExistence type="predicted"/>
<gene>
    <name evidence="1" type="ORF">DESME_06965</name>
</gene>
<dbReference type="EMBL" id="CP007032">
    <property type="protein sequence ID" value="AHF08528.1"/>
    <property type="molecule type" value="Genomic_DNA"/>
</dbReference>